<gene>
    <name evidence="2" type="ORF">A8990_11615</name>
</gene>
<accession>A0A3D9RVF3</accession>
<feature type="domain" description="VOC" evidence="1">
    <location>
        <begin position="7"/>
        <end position="129"/>
    </location>
</feature>
<dbReference type="CDD" id="cd06587">
    <property type="entry name" value="VOC"/>
    <property type="match status" value="1"/>
</dbReference>
<keyword evidence="3" id="KW-1185">Reference proteome</keyword>
<dbReference type="EMBL" id="QTTN01000016">
    <property type="protein sequence ID" value="REE83837.1"/>
    <property type="molecule type" value="Genomic_DNA"/>
</dbReference>
<protein>
    <submittedName>
        <fullName evidence="2">Glyoxalase/bleomycin resistance protein/dioxygenase superfamily protein</fullName>
    </submittedName>
</protein>
<evidence type="ECO:0000313" key="3">
    <source>
        <dbReference type="Proteomes" id="UP000256304"/>
    </source>
</evidence>
<dbReference type="Proteomes" id="UP000256304">
    <property type="component" value="Unassembled WGS sequence"/>
</dbReference>
<comment type="caution">
    <text evidence="2">The sequence shown here is derived from an EMBL/GenBank/DDBJ whole genome shotgun (WGS) entry which is preliminary data.</text>
</comment>
<dbReference type="InterPro" id="IPR029068">
    <property type="entry name" value="Glyas_Bleomycin-R_OHBP_Dase"/>
</dbReference>
<dbReference type="AlphaFoldDB" id="A0A3D9RVF3"/>
<dbReference type="SUPFAM" id="SSF54593">
    <property type="entry name" value="Glyoxalase/Bleomycin resistance protein/Dihydroxybiphenyl dioxygenase"/>
    <property type="match status" value="1"/>
</dbReference>
<dbReference type="Pfam" id="PF00903">
    <property type="entry name" value="Glyoxalase"/>
    <property type="match status" value="1"/>
</dbReference>
<dbReference type="RefSeq" id="WP_342772846.1">
    <property type="nucleotide sequence ID" value="NZ_QTTN01000016.1"/>
</dbReference>
<keyword evidence="2" id="KW-0223">Dioxygenase</keyword>
<dbReference type="Gene3D" id="3.10.180.10">
    <property type="entry name" value="2,3-Dihydroxybiphenyl 1,2-Dioxygenase, domain 1"/>
    <property type="match status" value="1"/>
</dbReference>
<sequence length="153" mass="17716">MTNMIQNLYETHIQVQDLQASIAFYQDLGLELSLVIEERRVAFFYIGRDRQLLGVWEVPAGTEVRRRHFAFGTDLEQLEKSIDWLQAKGLSPIPALGREPIEPIVHTWMPAAAVYFNDSDGNELDFIAWLPDEPRELGYVPYLSEWRALHQQS</sequence>
<dbReference type="GO" id="GO:0051213">
    <property type="term" value="F:dioxygenase activity"/>
    <property type="evidence" value="ECO:0007669"/>
    <property type="project" value="UniProtKB-KW"/>
</dbReference>
<reference evidence="2 3" key="1">
    <citation type="submission" date="2018-08" db="EMBL/GenBank/DDBJ databases">
        <title>Genomic Encyclopedia of Type Strains, Phase III (KMG-III): the genomes of soil and plant-associated and newly described type strains.</title>
        <authorList>
            <person name="Whitman W."/>
        </authorList>
    </citation>
    <scope>NUCLEOTIDE SEQUENCE [LARGE SCALE GENOMIC DNA]</scope>
    <source>
        <strain evidence="2 3">CGMCC 1.10966</strain>
    </source>
</reference>
<keyword evidence="2" id="KW-0560">Oxidoreductase</keyword>
<evidence type="ECO:0000259" key="1">
    <source>
        <dbReference type="PROSITE" id="PS51819"/>
    </source>
</evidence>
<evidence type="ECO:0000313" key="2">
    <source>
        <dbReference type="EMBL" id="REE83837.1"/>
    </source>
</evidence>
<dbReference type="InterPro" id="IPR037523">
    <property type="entry name" value="VOC_core"/>
</dbReference>
<organism evidence="2 3">
    <name type="scientific">Paenibacillus taihuensis</name>
    <dbReference type="NCBI Taxonomy" id="1156355"/>
    <lineage>
        <taxon>Bacteria</taxon>
        <taxon>Bacillati</taxon>
        <taxon>Bacillota</taxon>
        <taxon>Bacilli</taxon>
        <taxon>Bacillales</taxon>
        <taxon>Paenibacillaceae</taxon>
        <taxon>Paenibacillus</taxon>
    </lineage>
</organism>
<dbReference type="InterPro" id="IPR004360">
    <property type="entry name" value="Glyas_Fos-R_dOase_dom"/>
</dbReference>
<proteinExistence type="predicted"/>
<dbReference type="PROSITE" id="PS51819">
    <property type="entry name" value="VOC"/>
    <property type="match status" value="1"/>
</dbReference>
<name>A0A3D9RVF3_9BACL</name>